<dbReference type="Proteomes" id="UP000321413">
    <property type="component" value="Unassembled WGS sequence"/>
</dbReference>
<feature type="coiled-coil region" evidence="1">
    <location>
        <begin position="487"/>
        <end position="545"/>
    </location>
</feature>
<evidence type="ECO:0000256" key="1">
    <source>
        <dbReference type="SAM" id="Coils"/>
    </source>
</evidence>
<name>A0A5C7FSG5_9BURK</name>
<dbReference type="Pfam" id="PF18709">
    <property type="entry name" value="DLP_helical"/>
    <property type="match status" value="1"/>
</dbReference>
<evidence type="ECO:0000313" key="4">
    <source>
        <dbReference type="EMBL" id="TXF97944.1"/>
    </source>
</evidence>
<feature type="domain" description="G" evidence="2">
    <location>
        <begin position="57"/>
        <end position="158"/>
    </location>
</feature>
<dbReference type="InterPro" id="IPR006073">
    <property type="entry name" value="GTP-bd"/>
</dbReference>
<dbReference type="Pfam" id="PF01926">
    <property type="entry name" value="MMR_HSR1"/>
    <property type="match status" value="1"/>
</dbReference>
<keyword evidence="5" id="KW-1185">Reference proteome</keyword>
<evidence type="ECO:0000259" key="3">
    <source>
        <dbReference type="Pfam" id="PF18709"/>
    </source>
</evidence>
<dbReference type="AlphaFoldDB" id="A0A5C7FSG5"/>
<protein>
    <submittedName>
        <fullName evidence="4">Labile enterotoxin output A</fullName>
    </submittedName>
</protein>
<dbReference type="SUPFAM" id="SSF52540">
    <property type="entry name" value="P-loop containing nucleoside triphosphate hydrolases"/>
    <property type="match status" value="1"/>
</dbReference>
<gene>
    <name evidence="4" type="ORF">FVD38_18485</name>
</gene>
<evidence type="ECO:0000313" key="5">
    <source>
        <dbReference type="Proteomes" id="UP000321413"/>
    </source>
</evidence>
<dbReference type="InterPro" id="IPR027417">
    <property type="entry name" value="P-loop_NTPase"/>
</dbReference>
<evidence type="ECO:0000259" key="2">
    <source>
        <dbReference type="Pfam" id="PF01926"/>
    </source>
</evidence>
<dbReference type="EMBL" id="VPFD01000021">
    <property type="protein sequence ID" value="TXF97944.1"/>
    <property type="molecule type" value="Genomic_DNA"/>
</dbReference>
<feature type="domain" description="Dynamin-like helical" evidence="3">
    <location>
        <begin position="214"/>
        <end position="548"/>
    </location>
</feature>
<dbReference type="InterPro" id="IPR049678">
    <property type="entry name" value="LeoA-like"/>
</dbReference>
<reference evidence="4 5" key="1">
    <citation type="submission" date="2019-08" db="EMBL/GenBank/DDBJ databases">
        <title>Massilia golmudensis sp. nov., isolated from sand in the Qinghai-Tibetan Plateau.</title>
        <authorList>
            <person name="Zhang B."/>
        </authorList>
    </citation>
    <scope>NUCLEOTIDE SEQUENCE [LARGE SCALE GENOMIC DNA]</scope>
    <source>
        <strain evidence="4 5">GEM5</strain>
    </source>
</reference>
<dbReference type="GO" id="GO:0005525">
    <property type="term" value="F:GTP binding"/>
    <property type="evidence" value="ECO:0007669"/>
    <property type="project" value="InterPro"/>
</dbReference>
<accession>A0A5C7FSG5</accession>
<dbReference type="RefSeq" id="WP_147936177.1">
    <property type="nucleotide sequence ID" value="NZ_VPFD01000021.1"/>
</dbReference>
<comment type="caution">
    <text evidence="4">The sequence shown here is derived from an EMBL/GenBank/DDBJ whole genome shotgun (WGS) entry which is preliminary data.</text>
</comment>
<dbReference type="Gene3D" id="3.40.50.300">
    <property type="entry name" value="P-loop containing nucleotide triphosphate hydrolases"/>
    <property type="match status" value="1"/>
</dbReference>
<keyword evidence="1" id="KW-0175">Coiled coil</keyword>
<proteinExistence type="predicted"/>
<dbReference type="NCBIfam" id="NF041922">
    <property type="entry name" value="DLP_LeoA_gen"/>
    <property type="match status" value="1"/>
</dbReference>
<dbReference type="InterPro" id="IPR040576">
    <property type="entry name" value="DLP_helical"/>
</dbReference>
<organism evidence="4 5">
    <name type="scientific">Massilia arenae</name>
    <dbReference type="NCBI Taxonomy" id="2603288"/>
    <lineage>
        <taxon>Bacteria</taxon>
        <taxon>Pseudomonadati</taxon>
        <taxon>Pseudomonadota</taxon>
        <taxon>Betaproteobacteria</taxon>
        <taxon>Burkholderiales</taxon>
        <taxon>Oxalobacteraceae</taxon>
        <taxon>Telluria group</taxon>
        <taxon>Massilia</taxon>
    </lineage>
</organism>
<sequence length="568" mass="63983">MENTLGAFKAQQSKSLEILKKLGDFLQMGAQVGVQIDPSVQHKLDTAAKAVAGEKLKVALVGGFSDGKTSIAAAWMEKLDKSTMKISHQESSNEVRVYEVQQDFVLIDTPGLFGFKEQVNAETHALEKYKDITKKYVSEAHLILYVMDPTNPIKQSHQDDLMWLFRTLNLLPRTVFVLSRFDEVADVEDEHQYMQNLAVKQDNVRSRLAELIDLRQDEAAQLSIVGVAANPFDLGTEHWLSNLEQFKALSHIGLLQAATSAKIAANGGAPAIVDETKKSVIRDVLSKQLPVAIENDKRIANEVDKLENMSVRLQKQLLGANSQIADARRSLRDFVIDYFADLILQAKGVNMDTFSDFFEREVGSNGIMVSTRLQNEFERQLKSVTQEISNMKIGFDAEVNHFNSTVTQFGKQGLDYLVKSKVINNTTVLATRDGIVTAARYMGIDLGKMLNFKPWGATNLAKGVNGALAVVGLALEAWDSWEQAKRREEFQKAMAKMVENFEKQREELVQLLDGPRFIEQFFAGFLELKADVENVRENVEQQRTQRQRFREWREMGEAIDVQFREVAA</sequence>